<dbReference type="EMBL" id="CP016027">
    <property type="protein sequence ID" value="ANJ66318.1"/>
    <property type="molecule type" value="Genomic_DNA"/>
</dbReference>
<name>A0A191ZEM1_9GAMM</name>
<evidence type="ECO:0000313" key="4">
    <source>
        <dbReference type="Proteomes" id="UP000078596"/>
    </source>
</evidence>
<feature type="transmembrane region" description="Helical" evidence="1">
    <location>
        <begin position="110"/>
        <end position="129"/>
    </location>
</feature>
<keyword evidence="1" id="KW-0812">Transmembrane</keyword>
<dbReference type="InterPro" id="IPR037185">
    <property type="entry name" value="EmrE-like"/>
</dbReference>
<organism evidence="3 4">
    <name type="scientific">Halothiobacillus diazotrophicus</name>
    <dbReference type="NCBI Taxonomy" id="1860122"/>
    <lineage>
        <taxon>Bacteria</taxon>
        <taxon>Pseudomonadati</taxon>
        <taxon>Pseudomonadota</taxon>
        <taxon>Gammaproteobacteria</taxon>
        <taxon>Chromatiales</taxon>
        <taxon>Halothiobacillaceae</taxon>
        <taxon>Halothiobacillus</taxon>
    </lineage>
</organism>
<reference evidence="3 4" key="1">
    <citation type="submission" date="2016-06" db="EMBL/GenBank/DDBJ databases">
        <title>Insight into the functional genes involving in sulfur oxidation in Pearl River water.</title>
        <authorList>
            <person name="Luo J."/>
            <person name="Tan X."/>
            <person name="Lin W."/>
        </authorList>
    </citation>
    <scope>NUCLEOTIDE SEQUENCE [LARGE SCALE GENOMIC DNA]</scope>
    <source>
        <strain evidence="3 4">LS2</strain>
    </source>
</reference>
<dbReference type="InterPro" id="IPR000620">
    <property type="entry name" value="EamA_dom"/>
</dbReference>
<keyword evidence="4" id="KW-1185">Reference proteome</keyword>
<keyword evidence="1" id="KW-0472">Membrane</keyword>
<feature type="transmembrane region" description="Helical" evidence="1">
    <location>
        <begin position="44"/>
        <end position="63"/>
    </location>
</feature>
<sequence>MTAPASAGLLGRVPPTLVLMTGSTLWGLTWIWLKAIDQLGMGPILLSVIAYGTQFLMVLPWVLDWLLNTWRPNPDKHPLSWRWLVPLAFLSGVAGIGFAISMVYGDVVRSMLLFFLIPAWGVLFGHWFLGEALTGIRIAAVALALAGAAMILGPDIQWGFSFADLAALIAGLALAGSNVLFRYLQNEPMLVKLSVMQIGGVVFGAIFLLVLPEPGAHVSLAGIVQSALYGGTLLLGAMLATQYAVQRLPAGRSAILMTLELLVASGSAILIGHEDPAANVWIGGLLILSAALLEARSQPMWTTQAAT</sequence>
<dbReference type="AlphaFoldDB" id="A0A191ZEM1"/>
<dbReference type="Proteomes" id="UP000078596">
    <property type="component" value="Chromosome"/>
</dbReference>
<dbReference type="STRING" id="1860122.A9404_02025"/>
<feature type="transmembrane region" description="Helical" evidence="1">
    <location>
        <begin position="159"/>
        <end position="181"/>
    </location>
</feature>
<accession>A0A191ZEM1</accession>
<feature type="transmembrane region" description="Helical" evidence="1">
    <location>
        <begin position="278"/>
        <end position="295"/>
    </location>
</feature>
<feature type="transmembrane region" description="Helical" evidence="1">
    <location>
        <begin position="83"/>
        <end position="104"/>
    </location>
</feature>
<feature type="transmembrane region" description="Helical" evidence="1">
    <location>
        <begin position="12"/>
        <end position="32"/>
    </location>
</feature>
<dbReference type="KEGG" id="haz:A9404_02025"/>
<protein>
    <recommendedName>
        <fullName evidence="2">EamA domain-containing protein</fullName>
    </recommendedName>
</protein>
<dbReference type="SUPFAM" id="SSF103481">
    <property type="entry name" value="Multidrug resistance efflux transporter EmrE"/>
    <property type="match status" value="2"/>
</dbReference>
<proteinExistence type="predicted"/>
<gene>
    <name evidence="3" type="ORF">A9404_02025</name>
</gene>
<feature type="domain" description="EamA" evidence="2">
    <location>
        <begin position="17"/>
        <end position="152"/>
    </location>
</feature>
<dbReference type="RefSeq" id="WP_066098202.1">
    <property type="nucleotide sequence ID" value="NZ_CP016027.1"/>
</dbReference>
<evidence type="ECO:0000313" key="3">
    <source>
        <dbReference type="EMBL" id="ANJ66318.1"/>
    </source>
</evidence>
<feature type="transmembrane region" description="Helical" evidence="1">
    <location>
        <begin position="253"/>
        <end position="272"/>
    </location>
</feature>
<dbReference type="PANTHER" id="PTHR22911:SF137">
    <property type="entry name" value="SOLUTE CARRIER FAMILY 35 MEMBER G2-RELATED"/>
    <property type="match status" value="1"/>
</dbReference>
<dbReference type="PANTHER" id="PTHR22911">
    <property type="entry name" value="ACYL-MALONYL CONDENSING ENZYME-RELATED"/>
    <property type="match status" value="1"/>
</dbReference>
<feature type="transmembrane region" description="Helical" evidence="1">
    <location>
        <begin position="193"/>
        <end position="212"/>
    </location>
</feature>
<feature type="transmembrane region" description="Helical" evidence="1">
    <location>
        <begin position="136"/>
        <end position="153"/>
    </location>
</feature>
<dbReference type="OrthoDB" id="5295396at2"/>
<keyword evidence="1" id="KW-1133">Transmembrane helix</keyword>
<dbReference type="Pfam" id="PF00892">
    <property type="entry name" value="EamA"/>
    <property type="match status" value="2"/>
</dbReference>
<dbReference type="GO" id="GO:0016020">
    <property type="term" value="C:membrane"/>
    <property type="evidence" value="ECO:0007669"/>
    <property type="project" value="InterPro"/>
</dbReference>
<evidence type="ECO:0000256" key="1">
    <source>
        <dbReference type="SAM" id="Phobius"/>
    </source>
</evidence>
<feature type="domain" description="EamA" evidence="2">
    <location>
        <begin position="162"/>
        <end position="293"/>
    </location>
</feature>
<evidence type="ECO:0000259" key="2">
    <source>
        <dbReference type="Pfam" id="PF00892"/>
    </source>
</evidence>
<feature type="transmembrane region" description="Helical" evidence="1">
    <location>
        <begin position="218"/>
        <end position="241"/>
    </location>
</feature>